<proteinExistence type="predicted"/>
<protein>
    <recommendedName>
        <fullName evidence="3">Lipoprotein</fullName>
    </recommendedName>
</protein>
<name>C4XFS2_MYCFP</name>
<gene>
    <name evidence="1" type="ordered locus">MBIO_0729</name>
</gene>
<dbReference type="PATRIC" id="fig|496833.3.peg.323"/>
<reference evidence="1 2" key="1">
    <citation type="journal article" date="2009" name="Curr. Microbiol.">
        <title>Molecular cloning and expression of a novel cholinephosphotransferase involved in glycoglycerophospholipid biosynthesis of Mycoplasma fermentans.</title>
        <authorList>
            <person name="Ishida N."/>
            <person name="Irikura D."/>
            <person name="Matsuda K."/>
            <person name="Sato S."/>
            <person name="Asano K."/>
        </authorList>
    </citation>
    <scope>NUCLEOTIDE SEQUENCE [LARGE SCALE GENOMIC DNA]</scope>
    <source>
        <strain evidence="2">ATCC 19989 / NBRC 14854 / NCTC 10117 / PG18</strain>
    </source>
</reference>
<dbReference type="KEGG" id="mfp:MBIO_0729"/>
<dbReference type="NCBIfam" id="NF045963">
    <property type="entry name" value="MAG3240_fam"/>
    <property type="match status" value="1"/>
</dbReference>
<dbReference type="EMBL" id="AP009608">
    <property type="protein sequence ID" value="BAH69994.1"/>
    <property type="molecule type" value="Genomic_DNA"/>
</dbReference>
<dbReference type="HOGENOM" id="CLU_438579_0_0_14"/>
<keyword evidence="2" id="KW-1185">Reference proteome</keyword>
<evidence type="ECO:0000313" key="1">
    <source>
        <dbReference type="EMBL" id="BAH69994.1"/>
    </source>
</evidence>
<dbReference type="Proteomes" id="UP000006810">
    <property type="component" value="Chromosome"/>
</dbReference>
<accession>C4XFS2</accession>
<evidence type="ECO:0000313" key="2">
    <source>
        <dbReference type="Proteomes" id="UP000006810"/>
    </source>
</evidence>
<dbReference type="eggNOG" id="ENOG5031YIX">
    <property type="taxonomic scope" value="Bacteria"/>
</dbReference>
<dbReference type="AlphaFoldDB" id="C4XFS2"/>
<evidence type="ECO:0008006" key="3">
    <source>
        <dbReference type="Google" id="ProtNLM"/>
    </source>
</evidence>
<organism evidence="1 2">
    <name type="scientific">Mycoplasmopsis fermentans (strain ATCC 19989 / NBRC 14854 / NCTC 10117 / PG18)</name>
    <name type="common">Mycoplasma fermentans</name>
    <dbReference type="NCBI Taxonomy" id="496833"/>
    <lineage>
        <taxon>Bacteria</taxon>
        <taxon>Bacillati</taxon>
        <taxon>Mycoplasmatota</taxon>
        <taxon>Mycoplasmoidales</taxon>
        <taxon>Metamycoplasmataceae</taxon>
        <taxon>Mycoplasmopsis</taxon>
    </lineage>
</organism>
<sequence>MVFMSMTNISRKKKMKKYFLNRFILGSALSFAPIISASCVQKQEVPFEDKLIESKYENSSIIGLKDKDLLKLNLNQIKYFIEQTNKLRLKNNFELKQVVKENDNLFLSINNKKYSLKSFLKSVNDNWDILSKNWEIVTNKNNSLIRKGNNSTDVNVFFENDNSNFKNLGYVNYVKRLFKSKYNNLANASKNLPDLQMILQVAISGSNRFSIWKNQLSSNLLRIENIFDENAILNQFKEYFEKQATFYLKAYKIVNKENKEFEKLIITSKEKEEYKGKNILKIKVDLLDKNNQSILNNDQKNKVFYLMDFQDSNPRYHAFQKYGNFEIDSSLETNEKSKSLFNEMFKEPTLSFEKNMFNFNDFDSLMHPSKPYLGFNLNSFMQFYNAYKEKVKINVPDENYEAKIKEIKFDKILNNSHSIGKAIVEIKNKKTNRVQEANWFTIDFTYAHKHIFDGFYIQNKLDCDPLKNDEFFSYYINKGIGTNNELKLPEGINAEEFYNTNLIDIVNFIIYQNRDSFNIWNNKKMNKNSVLEIIQNKAEFEKKISTLISQYVLKFFINNKKPGYEELIKEVKVTIDPNNDYDALKYGVGKLPIRIDFINHKNEDMIKNISERKFLLGGFVGYDFSDIEAKLKTLTDADFERPLKDKTPPYLIKN</sequence>